<evidence type="ECO:0000313" key="2">
    <source>
        <dbReference type="EMBL" id="CAF4433718.1"/>
    </source>
</evidence>
<reference evidence="2" key="1">
    <citation type="submission" date="2021-02" db="EMBL/GenBank/DDBJ databases">
        <authorList>
            <person name="Nowell W R."/>
        </authorList>
    </citation>
    <scope>NUCLEOTIDE SEQUENCE</scope>
</reference>
<protein>
    <submittedName>
        <fullName evidence="2">Uncharacterized protein</fullName>
    </submittedName>
</protein>
<dbReference type="AlphaFoldDB" id="A0A820RBF0"/>
<gene>
    <name evidence="2" type="ORF">KXQ929_LOCUS52941</name>
</gene>
<accession>A0A820RBF0</accession>
<feature type="compositionally biased region" description="Polar residues" evidence="1">
    <location>
        <begin position="9"/>
        <end position="27"/>
    </location>
</feature>
<dbReference type="Proteomes" id="UP000663868">
    <property type="component" value="Unassembled WGS sequence"/>
</dbReference>
<dbReference type="EMBL" id="CAJOBB010029015">
    <property type="protein sequence ID" value="CAF4433718.1"/>
    <property type="molecule type" value="Genomic_DNA"/>
</dbReference>
<evidence type="ECO:0000313" key="3">
    <source>
        <dbReference type="Proteomes" id="UP000663868"/>
    </source>
</evidence>
<evidence type="ECO:0000256" key="1">
    <source>
        <dbReference type="SAM" id="MobiDB-lite"/>
    </source>
</evidence>
<feature type="region of interest" description="Disordered" evidence="1">
    <location>
        <begin position="42"/>
        <end position="74"/>
    </location>
</feature>
<feature type="region of interest" description="Disordered" evidence="1">
    <location>
        <begin position="1"/>
        <end position="27"/>
    </location>
</feature>
<name>A0A820RBF0_9BILA</name>
<organism evidence="2 3">
    <name type="scientific">Adineta steineri</name>
    <dbReference type="NCBI Taxonomy" id="433720"/>
    <lineage>
        <taxon>Eukaryota</taxon>
        <taxon>Metazoa</taxon>
        <taxon>Spiralia</taxon>
        <taxon>Gnathifera</taxon>
        <taxon>Rotifera</taxon>
        <taxon>Eurotatoria</taxon>
        <taxon>Bdelloidea</taxon>
        <taxon>Adinetida</taxon>
        <taxon>Adinetidae</taxon>
        <taxon>Adineta</taxon>
    </lineage>
</organism>
<sequence length="74" mass="8008">MLVDDISETTEQSSSKSASNTPRSITPAVQYQDEDEGLVLNVPSAQDTPNHNTDIESNPSSSLKDEIITSLQTE</sequence>
<proteinExistence type="predicted"/>
<feature type="compositionally biased region" description="Polar residues" evidence="1">
    <location>
        <begin position="43"/>
        <end position="62"/>
    </location>
</feature>
<feature type="non-terminal residue" evidence="2">
    <location>
        <position position="1"/>
    </location>
</feature>
<comment type="caution">
    <text evidence="2">The sequence shown here is derived from an EMBL/GenBank/DDBJ whole genome shotgun (WGS) entry which is preliminary data.</text>
</comment>